<proteinExistence type="predicted"/>
<feature type="region of interest" description="Disordered" evidence="1">
    <location>
        <begin position="61"/>
        <end position="112"/>
    </location>
</feature>
<comment type="caution">
    <text evidence="3">The sequence shown here is derived from an EMBL/GenBank/DDBJ whole genome shotgun (WGS) entry which is preliminary data.</text>
</comment>
<dbReference type="InterPro" id="IPR012337">
    <property type="entry name" value="RNaseH-like_sf"/>
</dbReference>
<evidence type="ECO:0000256" key="1">
    <source>
        <dbReference type="SAM" id="MobiDB-lite"/>
    </source>
</evidence>
<dbReference type="EMBL" id="JAWZYT010001202">
    <property type="protein sequence ID" value="KAK4314629.1"/>
    <property type="molecule type" value="Genomic_DNA"/>
</dbReference>
<feature type="domain" description="RNase H type-1" evidence="2">
    <location>
        <begin position="1"/>
        <end position="68"/>
    </location>
</feature>
<name>A0AAE1UDG0_9EUCA</name>
<keyword evidence="4" id="KW-1185">Reference proteome</keyword>
<reference evidence="3" key="1">
    <citation type="submission" date="2023-11" db="EMBL/GenBank/DDBJ databases">
        <title>Genome assemblies of two species of porcelain crab, Petrolisthes cinctipes and Petrolisthes manimaculis (Anomura: Porcellanidae).</title>
        <authorList>
            <person name="Angst P."/>
        </authorList>
    </citation>
    <scope>NUCLEOTIDE SEQUENCE</scope>
    <source>
        <strain evidence="3">PB745_02</strain>
        <tissue evidence="3">Gill</tissue>
    </source>
</reference>
<dbReference type="SUPFAM" id="SSF53098">
    <property type="entry name" value="Ribonuclease H-like"/>
    <property type="match status" value="1"/>
</dbReference>
<accession>A0AAE1UDG0</accession>
<dbReference type="GO" id="GO:0003676">
    <property type="term" value="F:nucleic acid binding"/>
    <property type="evidence" value="ECO:0007669"/>
    <property type="project" value="InterPro"/>
</dbReference>
<organism evidence="3 4">
    <name type="scientific">Petrolisthes manimaculis</name>
    <dbReference type="NCBI Taxonomy" id="1843537"/>
    <lineage>
        <taxon>Eukaryota</taxon>
        <taxon>Metazoa</taxon>
        <taxon>Ecdysozoa</taxon>
        <taxon>Arthropoda</taxon>
        <taxon>Crustacea</taxon>
        <taxon>Multicrustacea</taxon>
        <taxon>Malacostraca</taxon>
        <taxon>Eumalacostraca</taxon>
        <taxon>Eucarida</taxon>
        <taxon>Decapoda</taxon>
        <taxon>Pleocyemata</taxon>
        <taxon>Anomura</taxon>
        <taxon>Galatheoidea</taxon>
        <taxon>Porcellanidae</taxon>
        <taxon>Petrolisthes</taxon>
    </lineage>
</organism>
<dbReference type="PROSITE" id="PS50879">
    <property type="entry name" value="RNASE_H_1"/>
    <property type="match status" value="1"/>
</dbReference>
<feature type="compositionally biased region" description="Polar residues" evidence="1">
    <location>
        <begin position="74"/>
        <end position="86"/>
    </location>
</feature>
<protein>
    <recommendedName>
        <fullName evidence="2">RNase H type-1 domain-containing protein</fullName>
    </recommendedName>
</protein>
<evidence type="ECO:0000313" key="3">
    <source>
        <dbReference type="EMBL" id="KAK4314629.1"/>
    </source>
</evidence>
<dbReference type="AlphaFoldDB" id="A0AAE1UDG0"/>
<evidence type="ECO:0000313" key="4">
    <source>
        <dbReference type="Proteomes" id="UP001292094"/>
    </source>
</evidence>
<dbReference type="GO" id="GO:0004523">
    <property type="term" value="F:RNA-DNA hybrid ribonuclease activity"/>
    <property type="evidence" value="ECO:0007669"/>
    <property type="project" value="InterPro"/>
</dbReference>
<dbReference type="Proteomes" id="UP001292094">
    <property type="component" value="Unassembled WGS sequence"/>
</dbReference>
<dbReference type="InterPro" id="IPR036397">
    <property type="entry name" value="RNaseH_sf"/>
</dbReference>
<dbReference type="InterPro" id="IPR002156">
    <property type="entry name" value="RNaseH_domain"/>
</dbReference>
<dbReference type="Gene3D" id="3.30.420.10">
    <property type="entry name" value="Ribonuclease H-like superfamily/Ribonuclease H"/>
    <property type="match status" value="1"/>
</dbReference>
<evidence type="ECO:0000259" key="2">
    <source>
        <dbReference type="PROSITE" id="PS50879"/>
    </source>
</evidence>
<gene>
    <name evidence="3" type="ORF">Pmani_014080</name>
</gene>
<sequence>MLHTDSRAGLQALQQPHPKDNVGLITTILGILQSIAAQGLQVKLNWIPSHVGVRGNETADAAVKRAAGGPQVTRHVSPQSASSKGTRQARRSPACPPHTPATGSEEETGGLNGDFTFMMSHHLQKIFMYSATSSAKGKDFALPWIRVV</sequence>